<protein>
    <recommendedName>
        <fullName evidence="4">O-antigen ligase like membrane protein</fullName>
    </recommendedName>
</protein>
<name>A0AAU0MZJ5_9GAMM</name>
<evidence type="ECO:0000313" key="3">
    <source>
        <dbReference type="Proteomes" id="UP001302477"/>
    </source>
</evidence>
<dbReference type="EMBL" id="CP137555">
    <property type="protein sequence ID" value="WOX05441.1"/>
    <property type="molecule type" value="Genomic_DNA"/>
</dbReference>
<evidence type="ECO:0000313" key="2">
    <source>
        <dbReference type="EMBL" id="WOX05441.1"/>
    </source>
</evidence>
<feature type="transmembrane region" description="Helical" evidence="1">
    <location>
        <begin position="310"/>
        <end position="333"/>
    </location>
</feature>
<dbReference type="KEGG" id="mpaf:R5R33_17135"/>
<gene>
    <name evidence="2" type="ORF">R5R33_17135</name>
</gene>
<keyword evidence="3" id="KW-1185">Reference proteome</keyword>
<accession>A0AAU0MZJ5</accession>
<feature type="transmembrane region" description="Helical" evidence="1">
    <location>
        <begin position="45"/>
        <end position="66"/>
    </location>
</feature>
<feature type="transmembrane region" description="Helical" evidence="1">
    <location>
        <begin position="200"/>
        <end position="229"/>
    </location>
</feature>
<dbReference type="RefSeq" id="WP_318953913.1">
    <property type="nucleotide sequence ID" value="NZ_CP137555.1"/>
</dbReference>
<evidence type="ECO:0008006" key="4">
    <source>
        <dbReference type="Google" id="ProtNLM"/>
    </source>
</evidence>
<feature type="transmembrane region" description="Helical" evidence="1">
    <location>
        <begin position="169"/>
        <end position="188"/>
    </location>
</feature>
<proteinExistence type="predicted"/>
<keyword evidence="1" id="KW-0472">Membrane</keyword>
<dbReference type="AlphaFoldDB" id="A0AAU0MZJ5"/>
<feature type="transmembrane region" description="Helical" evidence="1">
    <location>
        <begin position="73"/>
        <end position="92"/>
    </location>
</feature>
<feature type="transmembrane region" description="Helical" evidence="1">
    <location>
        <begin position="364"/>
        <end position="383"/>
    </location>
</feature>
<feature type="transmembrane region" description="Helical" evidence="1">
    <location>
        <begin position="339"/>
        <end position="357"/>
    </location>
</feature>
<evidence type="ECO:0000256" key="1">
    <source>
        <dbReference type="SAM" id="Phobius"/>
    </source>
</evidence>
<organism evidence="2 3">
    <name type="scientific">Microbulbifer pacificus</name>
    <dbReference type="NCBI Taxonomy" id="407164"/>
    <lineage>
        <taxon>Bacteria</taxon>
        <taxon>Pseudomonadati</taxon>
        <taxon>Pseudomonadota</taxon>
        <taxon>Gammaproteobacteria</taxon>
        <taxon>Cellvibrionales</taxon>
        <taxon>Microbulbiferaceae</taxon>
        <taxon>Microbulbifer</taxon>
    </lineage>
</organism>
<feature type="transmembrane region" description="Helical" evidence="1">
    <location>
        <begin position="21"/>
        <end position="39"/>
    </location>
</feature>
<feature type="transmembrane region" description="Helical" evidence="1">
    <location>
        <begin position="98"/>
        <end position="117"/>
    </location>
</feature>
<keyword evidence="1" id="KW-1133">Transmembrane helix</keyword>
<dbReference type="Proteomes" id="UP001302477">
    <property type="component" value="Chromosome"/>
</dbReference>
<reference evidence="2 3" key="1">
    <citation type="submission" date="2023-10" db="EMBL/GenBank/DDBJ databases">
        <title>Description of Microbulbifer bruguierae sp. nov., isolated from the sediments of mangrove plant Bruguiera sexangula and comparative genomic analyses of the genus Microbulbifer.</title>
        <authorList>
            <person name="Long M."/>
        </authorList>
    </citation>
    <scope>NUCLEOTIDE SEQUENCE [LARGE SCALE GENOMIC DNA]</scope>
    <source>
        <strain evidence="2 3">SPO729</strain>
    </source>
</reference>
<feature type="transmembrane region" description="Helical" evidence="1">
    <location>
        <begin position="235"/>
        <end position="255"/>
    </location>
</feature>
<feature type="transmembrane region" description="Helical" evidence="1">
    <location>
        <begin position="129"/>
        <end position="149"/>
    </location>
</feature>
<keyword evidence="1" id="KW-0812">Transmembrane</keyword>
<sequence length="399" mass="44184">MPSEAMWVREMKAFTVIAASFFRYFIIVSTFLVFAAALSRSFEHAPFIGVAKQGVLILFSLTAVICAGHLAGASLAIFGYFIFLFFGAFFTLPSDFNLTTLFNIFGYILLFLLYCAFGARNSRRFFEEIVNVLVWISPIFLLINGISMGDSDAYTYGKHQFQGVFYNPNPFSAFCSVLLIACVWRGFVAPGRRLERLLCLVSVLGLVVMLLMSFSRAAILATSIGLFLMPFSTRLKVAVGVVFSFVAVSYFLVGVGPDDIVVQRDVMEESGRVQILENYIAKLNEYYWVFGTGFSLDGDRIKSELSYFDVWLSTGVGFLGFGVFWLVAIVASFRVRKVGYGGLASTLLFFVLTLSLFEGYLANVSSIITVLAYVVAGVVTRLGREVESKRLLSSESSLA</sequence>